<dbReference type="SUPFAM" id="SSF55797">
    <property type="entry name" value="PR-1-like"/>
    <property type="match status" value="1"/>
</dbReference>
<evidence type="ECO:0000313" key="4">
    <source>
        <dbReference type="Proteomes" id="UP000019149"/>
    </source>
</evidence>
<feature type="domain" description="SCP" evidence="2">
    <location>
        <begin position="6"/>
        <end position="141"/>
    </location>
</feature>
<dbReference type="STRING" id="6210.W6UB80"/>
<gene>
    <name evidence="3" type="ORF">EGR_06757</name>
</gene>
<dbReference type="CTD" id="36342472"/>
<proteinExistence type="predicted"/>
<dbReference type="FunFam" id="3.40.33.10:FF:000010">
    <property type="entry name" value="Predicted protein"/>
    <property type="match status" value="1"/>
</dbReference>
<organism evidence="3 4">
    <name type="scientific">Echinococcus granulosus</name>
    <name type="common">Hydatid tapeworm</name>
    <dbReference type="NCBI Taxonomy" id="6210"/>
    <lineage>
        <taxon>Eukaryota</taxon>
        <taxon>Metazoa</taxon>
        <taxon>Spiralia</taxon>
        <taxon>Lophotrochozoa</taxon>
        <taxon>Platyhelminthes</taxon>
        <taxon>Cestoda</taxon>
        <taxon>Eucestoda</taxon>
        <taxon>Cyclophyllidea</taxon>
        <taxon>Taeniidae</taxon>
        <taxon>Echinococcus</taxon>
        <taxon>Echinococcus granulosus group</taxon>
    </lineage>
</organism>
<feature type="compositionally biased region" description="Polar residues" evidence="1">
    <location>
        <begin position="181"/>
        <end position="190"/>
    </location>
</feature>
<evidence type="ECO:0000259" key="2">
    <source>
        <dbReference type="SMART" id="SM00198"/>
    </source>
</evidence>
<dbReference type="KEGG" id="egl:EGR_06757"/>
<dbReference type="InterPro" id="IPR014044">
    <property type="entry name" value="CAP_dom"/>
</dbReference>
<comment type="caution">
    <text evidence="3">The sequence shown here is derived from an EMBL/GenBank/DDBJ whole genome shotgun (WGS) entry which is preliminary data.</text>
</comment>
<dbReference type="EMBL" id="APAU02000063">
    <property type="protein sequence ID" value="EUB58350.1"/>
    <property type="molecule type" value="Genomic_DNA"/>
</dbReference>
<dbReference type="OMA" id="FAMEVFM"/>
<dbReference type="SMART" id="SM00198">
    <property type="entry name" value="SCP"/>
    <property type="match status" value="1"/>
</dbReference>
<dbReference type="InterPro" id="IPR001283">
    <property type="entry name" value="CRISP-related"/>
</dbReference>
<dbReference type="PROSITE" id="PS01009">
    <property type="entry name" value="CRISP_1"/>
    <property type="match status" value="1"/>
</dbReference>
<dbReference type="PRINTS" id="PR00837">
    <property type="entry name" value="V5TPXLIKE"/>
</dbReference>
<name>W6UB80_ECHGR</name>
<dbReference type="RefSeq" id="XP_024349546.1">
    <property type="nucleotide sequence ID" value="XM_024496006.1"/>
</dbReference>
<dbReference type="OrthoDB" id="337038at2759"/>
<dbReference type="InterPro" id="IPR035940">
    <property type="entry name" value="CAP_sf"/>
</dbReference>
<dbReference type="InterPro" id="IPR018244">
    <property type="entry name" value="Allrgn_V5/Tpx1_CS"/>
</dbReference>
<dbReference type="AlphaFoldDB" id="W6UB80"/>
<evidence type="ECO:0000313" key="3">
    <source>
        <dbReference type="EMBL" id="EUB58350.1"/>
    </source>
</evidence>
<reference evidence="3 4" key="1">
    <citation type="journal article" date="2013" name="Nat. Genet.">
        <title>The genome of the hydatid tapeworm Echinococcus granulosus.</title>
        <authorList>
            <person name="Zheng H."/>
            <person name="Zhang W."/>
            <person name="Zhang L."/>
            <person name="Zhang Z."/>
            <person name="Li J."/>
            <person name="Lu G."/>
            <person name="Zhu Y."/>
            <person name="Wang Y."/>
            <person name="Huang Y."/>
            <person name="Liu J."/>
            <person name="Kang H."/>
            <person name="Chen J."/>
            <person name="Wang L."/>
            <person name="Chen A."/>
            <person name="Yu S."/>
            <person name="Gao Z."/>
            <person name="Jin L."/>
            <person name="Gu W."/>
            <person name="Wang Z."/>
            <person name="Zhao L."/>
            <person name="Shi B."/>
            <person name="Wen H."/>
            <person name="Lin R."/>
            <person name="Jones M.K."/>
            <person name="Brejova B."/>
            <person name="Vinar T."/>
            <person name="Zhao G."/>
            <person name="McManus D.P."/>
            <person name="Chen Z."/>
            <person name="Zhou Y."/>
            <person name="Wang S."/>
        </authorList>
    </citation>
    <scope>NUCLEOTIDE SEQUENCE [LARGE SCALE GENOMIC DNA]</scope>
</reference>
<dbReference type="CDD" id="cd05382">
    <property type="entry name" value="CAP_GAPR1-like"/>
    <property type="match status" value="1"/>
</dbReference>
<keyword evidence="4" id="KW-1185">Reference proteome</keyword>
<dbReference type="GO" id="GO:0005576">
    <property type="term" value="C:extracellular region"/>
    <property type="evidence" value="ECO:0007669"/>
    <property type="project" value="InterPro"/>
</dbReference>
<feature type="region of interest" description="Disordered" evidence="1">
    <location>
        <begin position="169"/>
        <end position="192"/>
    </location>
</feature>
<dbReference type="Pfam" id="PF00188">
    <property type="entry name" value="CAP"/>
    <property type="match status" value="1"/>
</dbReference>
<evidence type="ECO:0000256" key="1">
    <source>
        <dbReference type="SAM" id="MobiDB-lite"/>
    </source>
</evidence>
<dbReference type="InterPro" id="IPR034113">
    <property type="entry name" value="SCP_GAPR1-like"/>
</dbReference>
<protein>
    <submittedName>
        <fullName evidence="3">Golgi-associated plant pathogenesis-related protein</fullName>
    </submittedName>
</protein>
<dbReference type="Gene3D" id="3.40.33.10">
    <property type="entry name" value="CAP"/>
    <property type="match status" value="1"/>
</dbReference>
<accession>W6UB80</accession>
<dbReference type="GeneID" id="36342472"/>
<dbReference type="PANTHER" id="PTHR10334">
    <property type="entry name" value="CYSTEINE-RICH SECRETORY PROTEIN-RELATED"/>
    <property type="match status" value="1"/>
</dbReference>
<sequence>MKVDLTFNKEGIKAHNFLRRLHGCTPLVMGLDLAESAQAYAAVLARENGLRHSGLPDVGENLARLDGSPPMKDISAAQVTLLWYNEIKNYPFVGEDPIRCGHFSQLIWKNTTAVGMGVAESADKTAVTVVAHYRPPGNFRGQWGNNVPRLIHGIPHAFSVEELTKAMNAEPKSVKKEERATPSSPQTSARDTPGELAIVEHLFIKLLSTQIGESLCSSLHETEFPSASPSSKEMCRVQSPKADLPPTLPTQMNEEESAGSASKVEVNFASLKPRQIDEGAVFAMEVFMALNQRRVALGLPPFLLNEDFDHLAQELAKGLKSGDSRDIPEGTWQGRRTRHYSECSCLLHRNATKFVQRCYLTKLRMSVADPNCKYVTIGCELNPPFKRSSIVILFA</sequence>
<dbReference type="Proteomes" id="UP000019149">
    <property type="component" value="Unassembled WGS sequence"/>
</dbReference>